<evidence type="ECO:0000313" key="1">
    <source>
        <dbReference type="EMBL" id="MCH4295799.1"/>
    </source>
</evidence>
<accession>A0AAJ1BL51</accession>
<gene>
    <name evidence="1" type="ORF">MJ923_15955</name>
</gene>
<dbReference type="Proteomes" id="UP001297581">
    <property type="component" value="Unassembled WGS sequence"/>
</dbReference>
<protein>
    <submittedName>
        <fullName evidence="1">Uncharacterized protein</fullName>
    </submittedName>
</protein>
<keyword evidence="2" id="KW-1185">Reference proteome</keyword>
<reference evidence="1 2" key="1">
    <citation type="submission" date="2022-02" db="EMBL/GenBank/DDBJ databases">
        <title>The genome sequence of Shewanella sp. 3B26.</title>
        <authorList>
            <person name="Du J."/>
        </authorList>
    </citation>
    <scope>NUCLEOTIDE SEQUENCE [LARGE SCALE GENOMIC DNA]</scope>
    <source>
        <strain evidence="1 2">3B26</strain>
    </source>
</reference>
<dbReference type="RefSeq" id="WP_240592064.1">
    <property type="nucleotide sequence ID" value="NZ_JAKUDL010000006.1"/>
</dbReference>
<organism evidence="1 2">
    <name type="scientific">Shewanella zhuhaiensis</name>
    <dbReference type="NCBI Taxonomy" id="2919576"/>
    <lineage>
        <taxon>Bacteria</taxon>
        <taxon>Pseudomonadati</taxon>
        <taxon>Pseudomonadota</taxon>
        <taxon>Gammaproteobacteria</taxon>
        <taxon>Alteromonadales</taxon>
        <taxon>Shewanellaceae</taxon>
        <taxon>Shewanella</taxon>
    </lineage>
</organism>
<proteinExistence type="predicted"/>
<name>A0AAJ1BL51_9GAMM</name>
<dbReference type="EMBL" id="JAKUDL010000006">
    <property type="protein sequence ID" value="MCH4295799.1"/>
    <property type="molecule type" value="Genomic_DNA"/>
</dbReference>
<dbReference type="AlphaFoldDB" id="A0AAJ1BL51"/>
<evidence type="ECO:0000313" key="2">
    <source>
        <dbReference type="Proteomes" id="UP001297581"/>
    </source>
</evidence>
<comment type="caution">
    <text evidence="1">The sequence shown here is derived from an EMBL/GenBank/DDBJ whole genome shotgun (WGS) entry which is preliminary data.</text>
</comment>
<sequence>MNKNVFCIGPFRFDKTKTPICVPSDQCAALHPVFPEYAPRGRDEAGLPEWRFIPELRMADAFIVITLSLNSEYLLDTLAA</sequence>